<dbReference type="InterPro" id="IPR044698">
    <property type="entry name" value="VKOR/LTO1"/>
</dbReference>
<comment type="caution">
    <text evidence="12">The sequence shown here is derived from an EMBL/GenBank/DDBJ whole genome shotgun (WGS) entry which is preliminary data.</text>
</comment>
<keyword evidence="4" id="KW-0874">Quinone</keyword>
<dbReference type="PANTHER" id="PTHR34573:SF1">
    <property type="entry name" value="VITAMIN K EPOXIDE REDUCTASE DOMAIN-CONTAINING PROTEIN"/>
    <property type="match status" value="1"/>
</dbReference>
<evidence type="ECO:0000259" key="11">
    <source>
        <dbReference type="SMART" id="SM00756"/>
    </source>
</evidence>
<keyword evidence="9" id="KW-0676">Redox-active center</keyword>
<feature type="transmembrane region" description="Helical" evidence="10">
    <location>
        <begin position="64"/>
        <end position="82"/>
    </location>
</feature>
<dbReference type="GO" id="GO:0016491">
    <property type="term" value="F:oxidoreductase activity"/>
    <property type="evidence" value="ECO:0007669"/>
    <property type="project" value="UniProtKB-KW"/>
</dbReference>
<feature type="transmembrane region" description="Helical" evidence="10">
    <location>
        <begin position="122"/>
        <end position="144"/>
    </location>
</feature>
<dbReference type="CDD" id="cd12916">
    <property type="entry name" value="VKOR_1"/>
    <property type="match status" value="1"/>
</dbReference>
<sequence>MIFSNNILIRLTIFILGFCGFMVAKHIFKRKNDTEKPLVCPLKFDCHKVVHSDYSKLFGVPVDIFGMIYYGFISVFYLFFIFRPEPLPFILVNFLITLSLMAFLFSIYLIIVQIFILKNGCFWCIISTFISTFIFILTLLPHVFSSMP</sequence>
<keyword evidence="8" id="KW-1015">Disulfide bond</keyword>
<dbReference type="InterPro" id="IPR038354">
    <property type="entry name" value="VKOR_sf"/>
</dbReference>
<dbReference type="Proteomes" id="UP000177001">
    <property type="component" value="Unassembled WGS sequence"/>
</dbReference>
<evidence type="ECO:0000256" key="5">
    <source>
        <dbReference type="ARBA" id="ARBA00022989"/>
    </source>
</evidence>
<accession>A0A1F6WYM5</accession>
<evidence type="ECO:0000256" key="2">
    <source>
        <dbReference type="ARBA" id="ARBA00006214"/>
    </source>
</evidence>
<evidence type="ECO:0000256" key="10">
    <source>
        <dbReference type="SAM" id="Phobius"/>
    </source>
</evidence>
<dbReference type="GO" id="GO:0016020">
    <property type="term" value="C:membrane"/>
    <property type="evidence" value="ECO:0007669"/>
    <property type="project" value="UniProtKB-SubCell"/>
</dbReference>
<dbReference type="PANTHER" id="PTHR34573">
    <property type="entry name" value="VKC DOMAIN-CONTAINING PROTEIN"/>
    <property type="match status" value="1"/>
</dbReference>
<evidence type="ECO:0000256" key="8">
    <source>
        <dbReference type="ARBA" id="ARBA00023157"/>
    </source>
</evidence>
<evidence type="ECO:0000313" key="12">
    <source>
        <dbReference type="EMBL" id="OGI86997.1"/>
    </source>
</evidence>
<keyword evidence="7 10" id="KW-0472">Membrane</keyword>
<feature type="transmembrane region" description="Helical" evidence="10">
    <location>
        <begin position="89"/>
        <end position="116"/>
    </location>
</feature>
<evidence type="ECO:0000256" key="3">
    <source>
        <dbReference type="ARBA" id="ARBA00022692"/>
    </source>
</evidence>
<dbReference type="SMART" id="SM00756">
    <property type="entry name" value="VKc"/>
    <property type="match status" value="1"/>
</dbReference>
<comment type="similarity">
    <text evidence="2">Belongs to the VKOR family.</text>
</comment>
<protein>
    <recommendedName>
        <fullName evidence="11">Vitamin K epoxide reductase domain-containing protein</fullName>
    </recommendedName>
</protein>
<keyword evidence="5 10" id="KW-1133">Transmembrane helix</keyword>
<dbReference type="EMBL" id="MFUR01000006">
    <property type="protein sequence ID" value="OGI86997.1"/>
    <property type="molecule type" value="Genomic_DNA"/>
</dbReference>
<dbReference type="AlphaFoldDB" id="A0A1F6WYM5"/>
<name>A0A1F6WYM5_9BACT</name>
<proteinExistence type="inferred from homology"/>
<gene>
    <name evidence="12" type="ORF">A3A91_00710</name>
</gene>
<keyword evidence="6" id="KW-0560">Oxidoreductase</keyword>
<dbReference type="Gene3D" id="1.20.1440.130">
    <property type="entry name" value="VKOR domain"/>
    <property type="match status" value="1"/>
</dbReference>
<dbReference type="GO" id="GO:0048038">
    <property type="term" value="F:quinone binding"/>
    <property type="evidence" value="ECO:0007669"/>
    <property type="project" value="UniProtKB-KW"/>
</dbReference>
<dbReference type="Pfam" id="PF07884">
    <property type="entry name" value="VKOR"/>
    <property type="match status" value="1"/>
</dbReference>
<evidence type="ECO:0000256" key="7">
    <source>
        <dbReference type="ARBA" id="ARBA00023136"/>
    </source>
</evidence>
<organism evidence="12 13">
    <name type="scientific">Candidatus Nomurabacteria bacterium RIFCSPLOWO2_01_FULL_36_16</name>
    <dbReference type="NCBI Taxonomy" id="1801767"/>
    <lineage>
        <taxon>Bacteria</taxon>
        <taxon>Candidatus Nomuraibacteriota</taxon>
    </lineage>
</organism>
<comment type="subcellular location">
    <subcellularLocation>
        <location evidence="1">Membrane</location>
        <topology evidence="1">Multi-pass membrane protein</topology>
    </subcellularLocation>
</comment>
<feature type="domain" description="Vitamin K epoxide reductase" evidence="11">
    <location>
        <begin position="6"/>
        <end position="142"/>
    </location>
</feature>
<evidence type="ECO:0000256" key="1">
    <source>
        <dbReference type="ARBA" id="ARBA00004141"/>
    </source>
</evidence>
<reference evidence="12 13" key="1">
    <citation type="journal article" date="2016" name="Nat. Commun.">
        <title>Thousands of microbial genomes shed light on interconnected biogeochemical processes in an aquifer system.</title>
        <authorList>
            <person name="Anantharaman K."/>
            <person name="Brown C.T."/>
            <person name="Hug L.A."/>
            <person name="Sharon I."/>
            <person name="Castelle C.J."/>
            <person name="Probst A.J."/>
            <person name="Thomas B.C."/>
            <person name="Singh A."/>
            <person name="Wilkins M.J."/>
            <person name="Karaoz U."/>
            <person name="Brodie E.L."/>
            <person name="Williams K.H."/>
            <person name="Hubbard S.S."/>
            <person name="Banfield J.F."/>
        </authorList>
    </citation>
    <scope>NUCLEOTIDE SEQUENCE [LARGE SCALE GENOMIC DNA]</scope>
</reference>
<dbReference type="InterPro" id="IPR012932">
    <property type="entry name" value="VKOR"/>
</dbReference>
<evidence type="ECO:0000256" key="9">
    <source>
        <dbReference type="ARBA" id="ARBA00023284"/>
    </source>
</evidence>
<evidence type="ECO:0000256" key="4">
    <source>
        <dbReference type="ARBA" id="ARBA00022719"/>
    </source>
</evidence>
<feature type="transmembrane region" description="Helical" evidence="10">
    <location>
        <begin position="7"/>
        <end position="28"/>
    </location>
</feature>
<evidence type="ECO:0000313" key="13">
    <source>
        <dbReference type="Proteomes" id="UP000177001"/>
    </source>
</evidence>
<keyword evidence="3 10" id="KW-0812">Transmembrane</keyword>
<evidence type="ECO:0000256" key="6">
    <source>
        <dbReference type="ARBA" id="ARBA00023002"/>
    </source>
</evidence>